<dbReference type="AlphaFoldDB" id="A0AAU9C294"/>
<name>A0AAU9C294_9ACTN</name>
<dbReference type="Proteomes" id="UP001431186">
    <property type="component" value="Chromosome"/>
</dbReference>
<gene>
    <name evidence="4" type="ORF">ATTO_01050</name>
</gene>
<dbReference type="PROSITE" id="PS01054">
    <property type="entry name" value="TRANSALDOLASE_1"/>
    <property type="match status" value="1"/>
</dbReference>
<evidence type="ECO:0000256" key="2">
    <source>
        <dbReference type="ARBA" id="ARBA00022490"/>
    </source>
</evidence>
<dbReference type="CDD" id="cd00956">
    <property type="entry name" value="Transaldolase_FSA"/>
    <property type="match status" value="1"/>
</dbReference>
<comment type="subcellular location">
    <subcellularLocation>
        <location evidence="1">Cytoplasm</location>
    </subcellularLocation>
</comment>
<dbReference type="GO" id="GO:0016832">
    <property type="term" value="F:aldehyde-lyase activity"/>
    <property type="evidence" value="ECO:0007669"/>
    <property type="project" value="InterPro"/>
</dbReference>
<dbReference type="PANTHER" id="PTHR10683:SF28">
    <property type="entry name" value="TRANSALDOLASE C"/>
    <property type="match status" value="1"/>
</dbReference>
<evidence type="ECO:0000313" key="5">
    <source>
        <dbReference type="Proteomes" id="UP001431186"/>
    </source>
</evidence>
<proteinExistence type="predicted"/>
<dbReference type="FunFam" id="3.20.20.70:FF:000018">
    <property type="entry name" value="Probable transaldolase"/>
    <property type="match status" value="1"/>
</dbReference>
<protein>
    <submittedName>
        <fullName evidence="4">Transaldolase</fullName>
    </submittedName>
</protein>
<reference evidence="4" key="1">
    <citation type="submission" date="2021-11" db="EMBL/GenBank/DDBJ databases">
        <title>Complete genome sequence of Atopobiaceae bacterium TOC12.</title>
        <authorList>
            <person name="Morinaga K."/>
            <person name="Kusada H."/>
            <person name="Tamaki H."/>
        </authorList>
    </citation>
    <scope>NUCLEOTIDE SEQUENCE</scope>
    <source>
        <strain evidence="4">TOC12</strain>
    </source>
</reference>
<dbReference type="InterPro" id="IPR013785">
    <property type="entry name" value="Aldolase_TIM"/>
</dbReference>
<dbReference type="SUPFAM" id="SSF51569">
    <property type="entry name" value="Aldolase"/>
    <property type="match status" value="1"/>
</dbReference>
<keyword evidence="5" id="KW-1185">Reference proteome</keyword>
<organism evidence="4 5">
    <name type="scientific">Leptogranulimonas caecicola</name>
    <dbReference type="NCBI Taxonomy" id="2894156"/>
    <lineage>
        <taxon>Bacteria</taxon>
        <taxon>Bacillati</taxon>
        <taxon>Actinomycetota</taxon>
        <taxon>Coriobacteriia</taxon>
        <taxon>Coriobacteriales</taxon>
        <taxon>Kribbibacteriaceae</taxon>
        <taxon>Leptogranulimonas</taxon>
    </lineage>
</organism>
<sequence length="229" mass="25058">MKGFTMELILDTADLEAIRELNDLYAVDGVTTNPTIITKSGKSFEEIRDGLMEILSPEQKLFIQVVATDFDGIMAEARYICSLRPENTYVKIPVTRDGMRAIKACKAEGMGVLATAIYSASQGFMAAKNGADYLAPYVNRMCNLGDGVGEVVRLQAMLEQAKLPTKILAASFKNVEQVNELLENGIEAVTIPVDVAFNMLDIPSTPMAVDDFTRNWQAAYGRTTLLSAE</sequence>
<dbReference type="InterPro" id="IPR018225">
    <property type="entry name" value="Transaldolase_AS"/>
</dbReference>
<evidence type="ECO:0000256" key="3">
    <source>
        <dbReference type="ARBA" id="ARBA00023270"/>
    </source>
</evidence>
<dbReference type="InterPro" id="IPR001585">
    <property type="entry name" value="TAL/FSA"/>
</dbReference>
<dbReference type="NCBIfam" id="NF009299">
    <property type="entry name" value="PRK12656.1"/>
    <property type="match status" value="1"/>
</dbReference>
<evidence type="ECO:0000313" key="4">
    <source>
        <dbReference type="EMBL" id="BDC90233.1"/>
    </source>
</evidence>
<dbReference type="GO" id="GO:0005737">
    <property type="term" value="C:cytoplasm"/>
    <property type="evidence" value="ECO:0007669"/>
    <property type="project" value="UniProtKB-SubCell"/>
</dbReference>
<dbReference type="PANTHER" id="PTHR10683">
    <property type="entry name" value="TRANSALDOLASE"/>
    <property type="match status" value="1"/>
</dbReference>
<dbReference type="EMBL" id="AP025285">
    <property type="protein sequence ID" value="BDC90233.1"/>
    <property type="molecule type" value="Genomic_DNA"/>
</dbReference>
<dbReference type="InterPro" id="IPR033919">
    <property type="entry name" value="TSA/FSA_arc/bac"/>
</dbReference>
<keyword evidence="3" id="KW-0704">Schiff base</keyword>
<evidence type="ECO:0000256" key="1">
    <source>
        <dbReference type="ARBA" id="ARBA00004496"/>
    </source>
</evidence>
<dbReference type="KEGG" id="lcal:ATTO_01050"/>
<dbReference type="Pfam" id="PF00923">
    <property type="entry name" value="TAL_FSA"/>
    <property type="match status" value="1"/>
</dbReference>
<dbReference type="GO" id="GO:0005975">
    <property type="term" value="P:carbohydrate metabolic process"/>
    <property type="evidence" value="ECO:0007669"/>
    <property type="project" value="InterPro"/>
</dbReference>
<accession>A0AAU9C294</accession>
<keyword evidence="2" id="KW-0963">Cytoplasm</keyword>
<dbReference type="Gene3D" id="3.20.20.70">
    <property type="entry name" value="Aldolase class I"/>
    <property type="match status" value="1"/>
</dbReference>